<comment type="caution">
    <text evidence="2">The sequence shown here is derived from an EMBL/GenBank/DDBJ whole genome shotgun (WGS) entry which is preliminary data.</text>
</comment>
<organism evidence="2 3">
    <name type="scientific">Liparis tanakae</name>
    <name type="common">Tanaka's snailfish</name>
    <dbReference type="NCBI Taxonomy" id="230148"/>
    <lineage>
        <taxon>Eukaryota</taxon>
        <taxon>Metazoa</taxon>
        <taxon>Chordata</taxon>
        <taxon>Craniata</taxon>
        <taxon>Vertebrata</taxon>
        <taxon>Euteleostomi</taxon>
        <taxon>Actinopterygii</taxon>
        <taxon>Neopterygii</taxon>
        <taxon>Teleostei</taxon>
        <taxon>Neoteleostei</taxon>
        <taxon>Acanthomorphata</taxon>
        <taxon>Eupercaria</taxon>
        <taxon>Perciformes</taxon>
        <taxon>Cottioidei</taxon>
        <taxon>Cottales</taxon>
        <taxon>Liparidae</taxon>
        <taxon>Liparis</taxon>
    </lineage>
</organism>
<protein>
    <submittedName>
        <fullName evidence="2">Uncharacterized protein</fullName>
    </submittedName>
</protein>
<gene>
    <name evidence="2" type="ORF">EYF80_037508</name>
</gene>
<accession>A0A4Z2GGC4</accession>
<dbReference type="EMBL" id="SRLO01000552">
    <property type="protein sequence ID" value="TNN52281.1"/>
    <property type="molecule type" value="Genomic_DNA"/>
</dbReference>
<proteinExistence type="predicted"/>
<feature type="compositionally biased region" description="Low complexity" evidence="1">
    <location>
        <begin position="79"/>
        <end position="88"/>
    </location>
</feature>
<keyword evidence="3" id="KW-1185">Reference proteome</keyword>
<dbReference type="AlphaFoldDB" id="A0A4Z2GGC4"/>
<name>A0A4Z2GGC4_9TELE</name>
<evidence type="ECO:0000256" key="1">
    <source>
        <dbReference type="SAM" id="MobiDB-lite"/>
    </source>
</evidence>
<dbReference type="Proteomes" id="UP000314294">
    <property type="component" value="Unassembled WGS sequence"/>
</dbReference>
<reference evidence="2 3" key="1">
    <citation type="submission" date="2019-03" db="EMBL/GenBank/DDBJ databases">
        <title>First draft genome of Liparis tanakae, snailfish: a comprehensive survey of snailfish specific genes.</title>
        <authorList>
            <person name="Kim W."/>
            <person name="Song I."/>
            <person name="Jeong J.-H."/>
            <person name="Kim D."/>
            <person name="Kim S."/>
            <person name="Ryu S."/>
            <person name="Song J.Y."/>
            <person name="Lee S.K."/>
        </authorList>
    </citation>
    <scope>NUCLEOTIDE SEQUENCE [LARGE SCALE GENOMIC DNA]</scope>
    <source>
        <tissue evidence="2">Muscle</tissue>
    </source>
</reference>
<feature type="region of interest" description="Disordered" evidence="1">
    <location>
        <begin position="63"/>
        <end position="152"/>
    </location>
</feature>
<evidence type="ECO:0000313" key="2">
    <source>
        <dbReference type="EMBL" id="TNN52281.1"/>
    </source>
</evidence>
<feature type="compositionally biased region" description="Polar residues" evidence="1">
    <location>
        <begin position="89"/>
        <end position="118"/>
    </location>
</feature>
<evidence type="ECO:0000313" key="3">
    <source>
        <dbReference type="Proteomes" id="UP000314294"/>
    </source>
</evidence>
<sequence length="152" mass="15969">MGSGIVTTSEESTTLNIQQEGFGLIPDCSLKTAHKRGGGASASAPVCDAVRRSSCNLSAACRQMDGGVESPGESGRTDSIQQSIQQSIHRASNGASNGASTEHPTEHPQSIQQASNRASTKHPTEHPQSIQQSIHRASTEHPQSIQQSMDVP</sequence>
<feature type="compositionally biased region" description="Polar residues" evidence="1">
    <location>
        <begin position="126"/>
        <end position="152"/>
    </location>
</feature>